<evidence type="ECO:0000256" key="2">
    <source>
        <dbReference type="SAM" id="Phobius"/>
    </source>
</evidence>
<dbReference type="EMBL" id="FMUH01000009">
    <property type="protein sequence ID" value="SCX60421.1"/>
    <property type="molecule type" value="Genomic_DNA"/>
</dbReference>
<feature type="region of interest" description="Disordered" evidence="1">
    <location>
        <begin position="52"/>
        <end position="90"/>
    </location>
</feature>
<sequence>MSDQLPPAGGPDPGSDPSPFTRPGFLAAAGVALVLIVLAGFLVFTGGDDDDRQADPAPTSGAGSSSATAATATPSASDCDLPGGDQTVPVTAPETEWTLVGTVAAPSSDDAGPAVIDPATGVRSCYAQTPTGALFAAANFLAAITDPDALVAAVEELTADGPGRNTLLEQVRTDPASAIGTGTRYQVAGFTYLSAQDDVVTVSLAIATTGGMAGIPLTVVREDGDWKVDIPADGNVSAQAQPIASLSGYVPWAGA</sequence>
<dbReference type="AlphaFoldDB" id="A0A1G4Z3Z1"/>
<keyword evidence="5" id="KW-1185">Reference proteome</keyword>
<keyword evidence="2" id="KW-1133">Transmembrane helix</keyword>
<dbReference type="RefSeq" id="WP_133379323.1">
    <property type="nucleotide sequence ID" value="NZ_FMUH01000009.1"/>
</dbReference>
<accession>A0A1G4Z3Z1</accession>
<feature type="compositionally biased region" description="Low complexity" evidence="1">
    <location>
        <begin position="55"/>
        <end position="78"/>
    </location>
</feature>
<evidence type="ECO:0000313" key="4">
    <source>
        <dbReference type="EMBL" id="SCX60421.1"/>
    </source>
</evidence>
<keyword evidence="2" id="KW-0812">Transmembrane</keyword>
<evidence type="ECO:0000259" key="3">
    <source>
        <dbReference type="Pfam" id="PF26526"/>
    </source>
</evidence>
<feature type="transmembrane region" description="Helical" evidence="2">
    <location>
        <begin position="25"/>
        <end position="44"/>
    </location>
</feature>
<organism evidence="4 5">
    <name type="scientific">Klenkia marina</name>
    <dbReference type="NCBI Taxonomy" id="1960309"/>
    <lineage>
        <taxon>Bacteria</taxon>
        <taxon>Bacillati</taxon>
        <taxon>Actinomycetota</taxon>
        <taxon>Actinomycetes</taxon>
        <taxon>Geodermatophilales</taxon>
        <taxon>Geodermatophilaceae</taxon>
        <taxon>Klenkia</taxon>
    </lineage>
</organism>
<dbReference type="InterPro" id="IPR058488">
    <property type="entry name" value="DUF8175"/>
</dbReference>
<protein>
    <recommendedName>
        <fullName evidence="3">DUF8175 domain-containing protein</fullName>
    </recommendedName>
</protein>
<dbReference type="OrthoDB" id="4428031at2"/>
<name>A0A1G4Z3Z1_9ACTN</name>
<evidence type="ECO:0000256" key="1">
    <source>
        <dbReference type="SAM" id="MobiDB-lite"/>
    </source>
</evidence>
<evidence type="ECO:0000313" key="5">
    <source>
        <dbReference type="Proteomes" id="UP000198981"/>
    </source>
</evidence>
<gene>
    <name evidence="4" type="ORF">SAMN03159343_4093</name>
</gene>
<proteinExistence type="predicted"/>
<reference evidence="5" key="1">
    <citation type="submission" date="2016-10" db="EMBL/GenBank/DDBJ databases">
        <authorList>
            <person name="Varghese N."/>
            <person name="Submissions S."/>
        </authorList>
    </citation>
    <scope>NUCLEOTIDE SEQUENCE [LARGE SCALE GENOMIC DNA]</scope>
    <source>
        <strain evidence="5">DSM 45722</strain>
    </source>
</reference>
<dbReference type="Proteomes" id="UP000198981">
    <property type="component" value="Unassembled WGS sequence"/>
</dbReference>
<dbReference type="Pfam" id="PF26526">
    <property type="entry name" value="DUF8175"/>
    <property type="match status" value="1"/>
</dbReference>
<keyword evidence="2" id="KW-0472">Membrane</keyword>
<feature type="region of interest" description="Disordered" evidence="1">
    <location>
        <begin position="1"/>
        <end position="21"/>
    </location>
</feature>
<dbReference type="STRING" id="1960309.SAMN03159343_4093"/>
<feature type="domain" description="DUF8175" evidence="3">
    <location>
        <begin position="65"/>
        <end position="251"/>
    </location>
</feature>